<dbReference type="GO" id="GO:0045944">
    <property type="term" value="P:positive regulation of transcription by RNA polymerase II"/>
    <property type="evidence" value="ECO:0007669"/>
    <property type="project" value="TreeGrafter"/>
</dbReference>
<dbReference type="AlphaFoldDB" id="A0A8H4L6G7"/>
<accession>A0A8H4L6G7</accession>
<feature type="region of interest" description="Disordered" evidence="7">
    <location>
        <begin position="680"/>
        <end position="715"/>
    </location>
</feature>
<dbReference type="PANTHER" id="PTHR47540">
    <property type="entry name" value="THIAMINE REPRESSIBLE GENES REGULATORY PROTEIN THI5"/>
    <property type="match status" value="1"/>
</dbReference>
<feature type="region of interest" description="Disordered" evidence="7">
    <location>
        <begin position="19"/>
        <end position="76"/>
    </location>
</feature>
<evidence type="ECO:0000256" key="7">
    <source>
        <dbReference type="SAM" id="MobiDB-lite"/>
    </source>
</evidence>
<dbReference type="GO" id="GO:0005634">
    <property type="term" value="C:nucleus"/>
    <property type="evidence" value="ECO:0007669"/>
    <property type="project" value="UniProtKB-SubCell"/>
</dbReference>
<dbReference type="PROSITE" id="PS50048">
    <property type="entry name" value="ZN2_CY6_FUNGAL_2"/>
    <property type="match status" value="1"/>
</dbReference>
<evidence type="ECO:0000256" key="5">
    <source>
        <dbReference type="ARBA" id="ARBA00023163"/>
    </source>
</evidence>
<evidence type="ECO:0000313" key="10">
    <source>
        <dbReference type="Proteomes" id="UP000554235"/>
    </source>
</evidence>
<dbReference type="CDD" id="cd00067">
    <property type="entry name" value="GAL4"/>
    <property type="match status" value="1"/>
</dbReference>
<dbReference type="GO" id="GO:0006351">
    <property type="term" value="P:DNA-templated transcription"/>
    <property type="evidence" value="ECO:0007669"/>
    <property type="project" value="InterPro"/>
</dbReference>
<keyword evidence="2" id="KW-0479">Metal-binding</keyword>
<dbReference type="Pfam" id="PF04082">
    <property type="entry name" value="Fungal_trans"/>
    <property type="match status" value="1"/>
</dbReference>
<organism evidence="9 10">
    <name type="scientific">Fusarium albosuccineum</name>
    <dbReference type="NCBI Taxonomy" id="1237068"/>
    <lineage>
        <taxon>Eukaryota</taxon>
        <taxon>Fungi</taxon>
        <taxon>Dikarya</taxon>
        <taxon>Ascomycota</taxon>
        <taxon>Pezizomycotina</taxon>
        <taxon>Sordariomycetes</taxon>
        <taxon>Hypocreomycetidae</taxon>
        <taxon>Hypocreales</taxon>
        <taxon>Nectriaceae</taxon>
        <taxon>Fusarium</taxon>
        <taxon>Fusarium decemcellulare species complex</taxon>
    </lineage>
</organism>
<dbReference type="InterPro" id="IPR001138">
    <property type="entry name" value="Zn2Cys6_DnaBD"/>
</dbReference>
<comment type="caution">
    <text evidence="9">The sequence shown here is derived from an EMBL/GenBank/DDBJ whole genome shotgun (WGS) entry which is preliminary data.</text>
</comment>
<dbReference type="Proteomes" id="UP000554235">
    <property type="component" value="Unassembled WGS sequence"/>
</dbReference>
<feature type="compositionally biased region" description="Polar residues" evidence="7">
    <location>
        <begin position="699"/>
        <end position="712"/>
    </location>
</feature>
<feature type="compositionally biased region" description="Low complexity" evidence="7">
    <location>
        <begin position="683"/>
        <end position="698"/>
    </location>
</feature>
<evidence type="ECO:0000256" key="3">
    <source>
        <dbReference type="ARBA" id="ARBA00023015"/>
    </source>
</evidence>
<evidence type="ECO:0000256" key="6">
    <source>
        <dbReference type="ARBA" id="ARBA00023242"/>
    </source>
</evidence>
<dbReference type="SMART" id="SM00066">
    <property type="entry name" value="GAL4"/>
    <property type="match status" value="1"/>
</dbReference>
<name>A0A8H4L6G7_9HYPO</name>
<evidence type="ECO:0000313" key="9">
    <source>
        <dbReference type="EMBL" id="KAF4462039.1"/>
    </source>
</evidence>
<sequence length="773" mass="86631">MDSPGLNWNGTGVNTVATPQIQQASVSPPGVATTALSDVSSGPVYTIRASSRKRSFPEADSAQREQNSPPALTGGRRKASRACDFCKRRKIRCSGTIPCSRCTSSGFTCLYESSYCRGRPRTPPPSIPKNTNGEAISNGWAQAATPFIRNVPVTPVDPQLTIRRDDQNAESQGSVSRASPELEMAEIQGQVFDPTSGLTFSHRAWKRLSNQDYNTNLPDDLESEVSVQDQPLLLAGDRPLHQVTYADVDKFSFPDPDKVDSLLALYFDVCIATYRMLHRPSVEKWLQIMKRNLENGRPTWQEIGRAKAAIVLTSLAVATLHDEKSKDAYSRGQKFVSPARSDSLFCVAYRLTEMETGFPQLESAQARLIQTIYLLMTSRSNLAWYNFGIALQIISALGLHRKAAKKGRLASNKSDYIQAQCQRRTFWSAYILDTHLGMVFGRPRHFHEDDIDQEFPDCIEDQDMAAEGPKGRTREQPDCLINALTFHAKIARIIGDISKDVYSIKPISEQERVAAAHRLGKEVNAWKESLPPHLGSVRHHMLALDFRRQSVVLKFAYYHAIVHANRLFLLGKLDMTSEPQVAECIGAARGVLELVDSLAAEGSYIHATWWIHYVTFCALVVSRVWDIQRRRQGISLRTKDDHSSFLQLAKRCQGYLANATMSNSLSRRYAVILEEFRAEVTGPQQQQDPSRQVPQDSSILHTETSRPGNPITTELPRILPRPVSEAEAQPTELPLQGDFNQLNSHFLDDWQTTDWLDLDSAAFESFMDFSVNF</sequence>
<dbReference type="InterPro" id="IPR007219">
    <property type="entry name" value="XnlR_reg_dom"/>
</dbReference>
<evidence type="ECO:0000256" key="2">
    <source>
        <dbReference type="ARBA" id="ARBA00022723"/>
    </source>
</evidence>
<dbReference type="PROSITE" id="PS00463">
    <property type="entry name" value="ZN2_CY6_FUNGAL_1"/>
    <property type="match status" value="1"/>
</dbReference>
<dbReference type="EMBL" id="JAADYS010001600">
    <property type="protein sequence ID" value="KAF4462039.1"/>
    <property type="molecule type" value="Genomic_DNA"/>
</dbReference>
<dbReference type="GO" id="GO:0008270">
    <property type="term" value="F:zinc ion binding"/>
    <property type="evidence" value="ECO:0007669"/>
    <property type="project" value="InterPro"/>
</dbReference>
<dbReference type="GO" id="GO:0043565">
    <property type="term" value="F:sequence-specific DNA binding"/>
    <property type="evidence" value="ECO:0007669"/>
    <property type="project" value="TreeGrafter"/>
</dbReference>
<proteinExistence type="predicted"/>
<keyword evidence="4" id="KW-0238">DNA-binding</keyword>
<dbReference type="Gene3D" id="4.10.240.10">
    <property type="entry name" value="Zn(2)-C6 fungal-type DNA-binding domain"/>
    <property type="match status" value="1"/>
</dbReference>
<evidence type="ECO:0000256" key="4">
    <source>
        <dbReference type="ARBA" id="ARBA00023125"/>
    </source>
</evidence>
<evidence type="ECO:0000256" key="1">
    <source>
        <dbReference type="ARBA" id="ARBA00004123"/>
    </source>
</evidence>
<dbReference type="GO" id="GO:0000981">
    <property type="term" value="F:DNA-binding transcription factor activity, RNA polymerase II-specific"/>
    <property type="evidence" value="ECO:0007669"/>
    <property type="project" value="InterPro"/>
</dbReference>
<keyword evidence="3" id="KW-0805">Transcription regulation</keyword>
<reference evidence="9 10" key="1">
    <citation type="submission" date="2020-01" db="EMBL/GenBank/DDBJ databases">
        <title>Identification and distribution of gene clusters putatively required for synthesis of sphingolipid metabolism inhibitors in phylogenetically diverse species of the filamentous fungus Fusarium.</title>
        <authorList>
            <person name="Kim H.-S."/>
            <person name="Busman M."/>
            <person name="Brown D.W."/>
            <person name="Divon H."/>
            <person name="Uhlig S."/>
            <person name="Proctor R.H."/>
        </authorList>
    </citation>
    <scope>NUCLEOTIDE SEQUENCE [LARGE SCALE GENOMIC DNA]</scope>
    <source>
        <strain evidence="9 10">NRRL 20459</strain>
    </source>
</reference>
<dbReference type="PANTHER" id="PTHR47540:SF2">
    <property type="entry name" value="ZN(II)2CYS6 TRANSCRIPTION FACTOR (EUROFUNG)"/>
    <property type="match status" value="1"/>
</dbReference>
<dbReference type="SUPFAM" id="SSF57701">
    <property type="entry name" value="Zn2/Cys6 DNA-binding domain"/>
    <property type="match status" value="1"/>
</dbReference>
<keyword evidence="10" id="KW-1185">Reference proteome</keyword>
<dbReference type="CDD" id="cd12148">
    <property type="entry name" value="fungal_TF_MHR"/>
    <property type="match status" value="1"/>
</dbReference>
<feature type="domain" description="Zn(2)-C6 fungal-type" evidence="8">
    <location>
        <begin position="82"/>
        <end position="111"/>
    </location>
</feature>
<dbReference type="InterPro" id="IPR051711">
    <property type="entry name" value="Stress_Response_Reg"/>
</dbReference>
<dbReference type="SMART" id="SM00906">
    <property type="entry name" value="Fungal_trans"/>
    <property type="match status" value="1"/>
</dbReference>
<dbReference type="OrthoDB" id="3037908at2759"/>
<comment type="subcellular location">
    <subcellularLocation>
        <location evidence="1">Nucleus</location>
    </subcellularLocation>
</comment>
<keyword evidence="6" id="KW-0539">Nucleus</keyword>
<gene>
    <name evidence="9" type="ORF">FALBO_11142</name>
</gene>
<keyword evidence="5" id="KW-0804">Transcription</keyword>
<protein>
    <submittedName>
        <fullName evidence="9">Fungal specific transcription factor domain-containing</fullName>
    </submittedName>
</protein>
<evidence type="ECO:0000259" key="8">
    <source>
        <dbReference type="PROSITE" id="PS50048"/>
    </source>
</evidence>
<dbReference type="Pfam" id="PF00172">
    <property type="entry name" value="Zn_clus"/>
    <property type="match status" value="1"/>
</dbReference>
<dbReference type="InterPro" id="IPR036864">
    <property type="entry name" value="Zn2-C6_fun-type_DNA-bd_sf"/>
</dbReference>